<feature type="domain" description="Glycosyl hydrolase family 92 N-terminal" evidence="3">
    <location>
        <begin position="137"/>
        <end position="374"/>
    </location>
</feature>
<dbReference type="Pfam" id="PF07971">
    <property type="entry name" value="Glyco_hydro_92"/>
    <property type="match status" value="1"/>
</dbReference>
<dbReference type="GO" id="GO:0030246">
    <property type="term" value="F:carbohydrate binding"/>
    <property type="evidence" value="ECO:0007669"/>
    <property type="project" value="InterPro"/>
</dbReference>
<protein>
    <recommendedName>
        <fullName evidence="6">Glycoside hydrolase family 92 protein</fullName>
    </recommendedName>
</protein>
<dbReference type="PANTHER" id="PTHR12143">
    <property type="entry name" value="PEPTIDE N-GLYCANASE PNGASE -RELATED"/>
    <property type="match status" value="1"/>
</dbReference>
<dbReference type="InterPro" id="IPR014718">
    <property type="entry name" value="GH-type_carb-bd"/>
</dbReference>
<dbReference type="Gene3D" id="3.30.2080.10">
    <property type="entry name" value="GH92 mannosidase domain"/>
    <property type="match status" value="1"/>
</dbReference>
<dbReference type="Gene3D" id="1.20.1050.60">
    <property type="entry name" value="alpha-1,2-mannosidase"/>
    <property type="match status" value="1"/>
</dbReference>
<dbReference type="GO" id="GO:0006516">
    <property type="term" value="P:glycoprotein catabolic process"/>
    <property type="evidence" value="ECO:0007669"/>
    <property type="project" value="TreeGrafter"/>
</dbReference>
<accession>A0A5C6X1W8</accession>
<dbReference type="InterPro" id="IPR012939">
    <property type="entry name" value="Glyco_hydro_92"/>
</dbReference>
<organism evidence="4 5">
    <name type="scientific">Lujinxingia vulgaris</name>
    <dbReference type="NCBI Taxonomy" id="2600176"/>
    <lineage>
        <taxon>Bacteria</taxon>
        <taxon>Deltaproteobacteria</taxon>
        <taxon>Bradymonadales</taxon>
        <taxon>Lujinxingiaceae</taxon>
        <taxon>Lujinxingia</taxon>
    </lineage>
</organism>
<gene>
    <name evidence="4" type="ORF">FRC96_18355</name>
</gene>
<evidence type="ECO:0000313" key="5">
    <source>
        <dbReference type="Proteomes" id="UP000321046"/>
    </source>
</evidence>
<dbReference type="EMBL" id="VOSL01000136">
    <property type="protein sequence ID" value="TXD32238.1"/>
    <property type="molecule type" value="Genomic_DNA"/>
</dbReference>
<dbReference type="InterPro" id="IPR008928">
    <property type="entry name" value="6-hairpin_glycosidase_sf"/>
</dbReference>
<reference evidence="4 5" key="1">
    <citation type="submission" date="2019-08" db="EMBL/GenBank/DDBJ databases">
        <title>Bradymonadales sp. TMQ2.</title>
        <authorList>
            <person name="Liang Q."/>
        </authorList>
    </citation>
    <scope>NUCLEOTIDE SEQUENCE [LARGE SCALE GENOMIC DNA]</scope>
    <source>
        <strain evidence="4 5">TMQ2</strain>
    </source>
</reference>
<dbReference type="GO" id="GO:0000224">
    <property type="term" value="F:peptide-N4-(N-acetyl-beta-glucosaminyl)asparagine amidase activity"/>
    <property type="evidence" value="ECO:0007669"/>
    <property type="project" value="TreeGrafter"/>
</dbReference>
<dbReference type="InterPro" id="IPR050883">
    <property type="entry name" value="PNGase"/>
</dbReference>
<evidence type="ECO:0008006" key="6">
    <source>
        <dbReference type="Google" id="ProtNLM"/>
    </source>
</evidence>
<dbReference type="PANTHER" id="PTHR12143:SF19">
    <property type="entry name" value="PEPTIDE-N(4)-(N-ACETYL-BETA-GLUCOSAMINYL)ASPARAGINE AMIDASE"/>
    <property type="match status" value="1"/>
</dbReference>
<dbReference type="NCBIfam" id="TIGR01180">
    <property type="entry name" value="aman2_put"/>
    <property type="match status" value="1"/>
</dbReference>
<dbReference type="Proteomes" id="UP000321046">
    <property type="component" value="Unassembled WGS sequence"/>
</dbReference>
<comment type="caution">
    <text evidence="4">The sequence shown here is derived from an EMBL/GenBank/DDBJ whole genome shotgun (WGS) entry which is preliminary data.</text>
</comment>
<feature type="domain" description="Glycosyl hydrolase family 92" evidence="2">
    <location>
        <begin position="381"/>
        <end position="843"/>
    </location>
</feature>
<evidence type="ECO:0000256" key="1">
    <source>
        <dbReference type="SAM" id="MobiDB-lite"/>
    </source>
</evidence>
<dbReference type="OrthoDB" id="9804511at2"/>
<evidence type="ECO:0000259" key="3">
    <source>
        <dbReference type="Pfam" id="PF17678"/>
    </source>
</evidence>
<feature type="region of interest" description="Disordered" evidence="1">
    <location>
        <begin position="1"/>
        <end position="32"/>
    </location>
</feature>
<dbReference type="AlphaFoldDB" id="A0A5C6X1W8"/>
<proteinExistence type="predicted"/>
<dbReference type="SUPFAM" id="SSF48208">
    <property type="entry name" value="Six-hairpin glycosidases"/>
    <property type="match status" value="1"/>
</dbReference>
<dbReference type="InterPro" id="IPR041371">
    <property type="entry name" value="GH92_N"/>
</dbReference>
<dbReference type="GO" id="GO:0005975">
    <property type="term" value="P:carbohydrate metabolic process"/>
    <property type="evidence" value="ECO:0007669"/>
    <property type="project" value="InterPro"/>
</dbReference>
<evidence type="ECO:0000313" key="4">
    <source>
        <dbReference type="EMBL" id="TXD32238.1"/>
    </source>
</evidence>
<name>A0A5C6X1W8_9DELT</name>
<feature type="region of interest" description="Disordered" evidence="1">
    <location>
        <begin position="97"/>
        <end position="122"/>
    </location>
</feature>
<sequence length="847" mass="92108">MRRARPSRPCPPPPRVAHTRHTLQRPPPPARHTIDVASKFCFPVAPLSMPVPSPSTPPAPEPAMSTRPLVFCTRLTLIIAPLAALVACSNDPAPTDLSADAGPDAPLTDTAPDLDASVDADTDAPPLITGELAIDLVAPLMGTSGIAFGYAALSPAVQVPFGLARLGPDTSIANSAIPFHHFSGYHGDDTDLFGFSHLHFIGTGVVDYGNLRVLPLTDANAPPGRHHTALARDTEVASPGYYAVYLPEEGVLAELTATAQGGLHRYTFDETDTPAFLNINAGASVSGDDVIESQITLDGNILHGYATHAGAYTGRTRPFTLYFDIELSRAPDDARTWREFAFDPVVSAEPGQEVGISLTFNDASTPIELRVGLSLVDHAAARANRLDQLDGRSFDEVHAAARELWREKLHRVRLKGADDHVARTFYTSLYNAYRMPSRQNGADHRYRGIDGDVHSATTHAYYTDLSLWDTFRTLHPWLTLTDPDEQRAVLLSMEKMREQGGFFPRWPAAISYTNGMLGTWAEALFAEGALKGIEGPDYNAALEGVVELAMAPTPEGHPYSGRPGIEDYIALGFVPDDRHGSSVSRTLEYAWGDFAIAQLARHLGQDQLADNFDQRALSSGNVFHPESLFPRPRNADGSFNLDAPPEQVYMSGGPFTEGNAWHWRFYGLHSPDHLVERFGGQAPLYEALLAFFENSALADERPVDTRVVDTYYWHGNEPAIHAALLFHAAGSYDQLAHWVRQIQTRLYTDGPPGNDDGGTLSSWYLFNALGIYPVAGSDRYLASIPLTPYAEVDTAGGTLKIVAPGAAPRNQRVRALTLNGQPVDPASLTHADLQNATLHFELDDLDD</sequence>
<dbReference type="Gene3D" id="1.20.1610.10">
    <property type="entry name" value="alpha-1,2-mannosidases domains"/>
    <property type="match status" value="1"/>
</dbReference>
<dbReference type="GO" id="GO:0005829">
    <property type="term" value="C:cytosol"/>
    <property type="evidence" value="ECO:0007669"/>
    <property type="project" value="TreeGrafter"/>
</dbReference>
<evidence type="ECO:0000259" key="2">
    <source>
        <dbReference type="Pfam" id="PF07971"/>
    </source>
</evidence>
<dbReference type="InterPro" id="IPR005887">
    <property type="entry name" value="GH92_a_mannosidase_put"/>
</dbReference>
<dbReference type="Gene3D" id="2.70.98.10">
    <property type="match status" value="1"/>
</dbReference>
<dbReference type="Pfam" id="PF17678">
    <property type="entry name" value="Glyco_hydro_92N"/>
    <property type="match status" value="1"/>
</dbReference>